<dbReference type="InterPro" id="IPR036249">
    <property type="entry name" value="Thioredoxin-like_sf"/>
</dbReference>
<dbReference type="SUPFAM" id="SSF52833">
    <property type="entry name" value="Thioredoxin-like"/>
    <property type="match status" value="1"/>
</dbReference>
<proteinExistence type="predicted"/>
<accession>A0ABD5QEU9</accession>
<evidence type="ECO:0000256" key="1">
    <source>
        <dbReference type="ARBA" id="ARBA00023284"/>
    </source>
</evidence>
<evidence type="ECO:0000313" key="2">
    <source>
        <dbReference type="EMBL" id="MFC4988306.1"/>
    </source>
</evidence>
<gene>
    <name evidence="2" type="ORF">ACFPFO_11165</name>
</gene>
<dbReference type="Pfam" id="PF10262">
    <property type="entry name" value="Rdx"/>
    <property type="match status" value="1"/>
</dbReference>
<reference evidence="2 3" key="1">
    <citation type="journal article" date="2019" name="Int. J. Syst. Evol. Microbiol.">
        <title>The Global Catalogue of Microorganisms (GCM) 10K type strain sequencing project: providing services to taxonomists for standard genome sequencing and annotation.</title>
        <authorList>
            <consortium name="The Broad Institute Genomics Platform"/>
            <consortium name="The Broad Institute Genome Sequencing Center for Infectious Disease"/>
            <person name="Wu L."/>
            <person name="Ma J."/>
        </authorList>
    </citation>
    <scope>NUCLEOTIDE SEQUENCE [LARGE SCALE GENOMIC DNA]</scope>
    <source>
        <strain evidence="2 3">CGMCC 1.15824</strain>
    </source>
</reference>
<organism evidence="2 3">
    <name type="scientific">Saliphagus infecundisoli</name>
    <dbReference type="NCBI Taxonomy" id="1849069"/>
    <lineage>
        <taxon>Archaea</taxon>
        <taxon>Methanobacteriati</taxon>
        <taxon>Methanobacteriota</taxon>
        <taxon>Stenosarchaea group</taxon>
        <taxon>Halobacteria</taxon>
        <taxon>Halobacteriales</taxon>
        <taxon>Natrialbaceae</taxon>
        <taxon>Saliphagus</taxon>
    </lineage>
</organism>
<keyword evidence="1" id="KW-0676">Redox-active center</keyword>
<dbReference type="InterPro" id="IPR011893">
    <property type="entry name" value="Selenoprotein_Rdx-typ"/>
</dbReference>
<dbReference type="NCBIfam" id="TIGR02174">
    <property type="entry name" value="CXXU_selWTH"/>
    <property type="match status" value="1"/>
</dbReference>
<dbReference type="AlphaFoldDB" id="A0ABD5QEU9"/>
<comment type="caution">
    <text evidence="2">The sequence shown here is derived from an EMBL/GenBank/DDBJ whole genome shotgun (WGS) entry which is preliminary data.</text>
</comment>
<evidence type="ECO:0000313" key="3">
    <source>
        <dbReference type="Proteomes" id="UP001595925"/>
    </source>
</evidence>
<name>A0ABD5QEU9_9EURY</name>
<sequence length="76" mass="8617">MTTVEIEYCVPCGHLDRAQDLQEELLTTFGRDLESVALVTEDGGTFRVHVDDELVFDVDEEGYDADAIVDRVRDRL</sequence>
<dbReference type="EMBL" id="JBHSJG010000036">
    <property type="protein sequence ID" value="MFC4988306.1"/>
    <property type="molecule type" value="Genomic_DNA"/>
</dbReference>
<dbReference type="Gene3D" id="3.40.30.10">
    <property type="entry name" value="Glutaredoxin"/>
    <property type="match status" value="1"/>
</dbReference>
<dbReference type="RefSeq" id="WP_224827146.1">
    <property type="nucleotide sequence ID" value="NZ_JAIVEF010000001.1"/>
</dbReference>
<protein>
    <submittedName>
        <fullName evidence="2">SelT/SelW/SelH family protein</fullName>
    </submittedName>
</protein>
<dbReference type="Proteomes" id="UP001595925">
    <property type="component" value="Unassembled WGS sequence"/>
</dbReference>
<dbReference type="PANTHER" id="PTHR36417:SF2">
    <property type="entry name" value="SELENOPROTEIN DOMAIN PROTEIN (AFU_ORTHOLOGUE AFUA_1G05220)"/>
    <property type="match status" value="1"/>
</dbReference>
<keyword evidence="3" id="KW-1185">Reference proteome</keyword>
<dbReference type="PANTHER" id="PTHR36417">
    <property type="entry name" value="SELENOPROTEIN DOMAIN PROTEIN (AFU_ORTHOLOGUE AFUA_1G05220)"/>
    <property type="match status" value="1"/>
</dbReference>